<dbReference type="InterPro" id="IPR050565">
    <property type="entry name" value="LYPA1-2/EST-like"/>
</dbReference>
<protein>
    <recommendedName>
        <fullName evidence="2">palmitoyl-protein hydrolase</fullName>
        <ecNumber evidence="2">3.1.2.22</ecNumber>
    </recommendedName>
</protein>
<dbReference type="SUPFAM" id="SSF53474">
    <property type="entry name" value="alpha/beta-Hydrolases"/>
    <property type="match status" value="1"/>
</dbReference>
<dbReference type="PANTHER" id="PTHR10655">
    <property type="entry name" value="LYSOPHOSPHOLIPASE-RELATED"/>
    <property type="match status" value="1"/>
</dbReference>
<dbReference type="EMBL" id="OU895877">
    <property type="protein sequence ID" value="CAG9799892.1"/>
    <property type="molecule type" value="Genomic_DNA"/>
</dbReference>
<dbReference type="Gene3D" id="3.40.50.1820">
    <property type="entry name" value="alpha/beta hydrolase"/>
    <property type="match status" value="1"/>
</dbReference>
<name>A0A9N9RKI5_9DIPT</name>
<dbReference type="Proteomes" id="UP001153620">
    <property type="component" value="Chromosome 1"/>
</dbReference>
<dbReference type="GO" id="GO:0005737">
    <property type="term" value="C:cytoplasm"/>
    <property type="evidence" value="ECO:0007669"/>
    <property type="project" value="TreeGrafter"/>
</dbReference>
<evidence type="ECO:0000313" key="6">
    <source>
        <dbReference type="Proteomes" id="UP001153620"/>
    </source>
</evidence>
<evidence type="ECO:0000256" key="2">
    <source>
        <dbReference type="ARBA" id="ARBA00012423"/>
    </source>
</evidence>
<keyword evidence="6" id="KW-1185">Reference proteome</keyword>
<dbReference type="GO" id="GO:0008474">
    <property type="term" value="F:palmitoyl-(protein) hydrolase activity"/>
    <property type="evidence" value="ECO:0007669"/>
    <property type="project" value="UniProtKB-EC"/>
</dbReference>
<dbReference type="GO" id="GO:0052689">
    <property type="term" value="F:carboxylic ester hydrolase activity"/>
    <property type="evidence" value="ECO:0007669"/>
    <property type="project" value="TreeGrafter"/>
</dbReference>
<dbReference type="PANTHER" id="PTHR10655:SF17">
    <property type="entry name" value="LYSOPHOSPHOLIPASE-LIKE PROTEIN 1"/>
    <property type="match status" value="1"/>
</dbReference>
<proteinExistence type="inferred from homology"/>
<evidence type="ECO:0000256" key="1">
    <source>
        <dbReference type="ARBA" id="ARBA00006499"/>
    </source>
</evidence>
<reference evidence="5" key="2">
    <citation type="submission" date="2022-10" db="EMBL/GenBank/DDBJ databases">
        <authorList>
            <consortium name="ENA_rothamsted_submissions"/>
            <consortium name="culmorum"/>
            <person name="King R."/>
        </authorList>
    </citation>
    <scope>NUCLEOTIDE SEQUENCE</scope>
</reference>
<dbReference type="AlphaFoldDB" id="A0A9N9RKI5"/>
<dbReference type="InterPro" id="IPR003140">
    <property type="entry name" value="PLipase/COase/thioEstase"/>
</dbReference>
<sequence>MKLFESIIQASGTTHSATVIFFHGSGSTGNNLIEWIRFLMGRNFDIPYVKFIFPTAPMQKHTPLKGKYSRVWFDCNKISIYDSERIESLSSIYETVDALLNREIEGCGIPANRVIIGGFSMGGALALHTAYHLKTNLAGVFCASSYLNEGSIVYRSLDNHSKNNLPPLKMFHSENDPFIPMKWGVKTFEELKTRGVKGDFIPVKSNSHELKSRMLIDVENWIREIVPPLQSDIANKL</sequence>
<dbReference type="InterPro" id="IPR029058">
    <property type="entry name" value="AB_hydrolase_fold"/>
</dbReference>
<dbReference type="OrthoDB" id="2418081at2759"/>
<dbReference type="Pfam" id="PF02230">
    <property type="entry name" value="Abhydrolase_2"/>
    <property type="match status" value="1"/>
</dbReference>
<evidence type="ECO:0000259" key="4">
    <source>
        <dbReference type="Pfam" id="PF02230"/>
    </source>
</evidence>
<accession>A0A9N9RKI5</accession>
<evidence type="ECO:0000256" key="3">
    <source>
        <dbReference type="ARBA" id="ARBA00022801"/>
    </source>
</evidence>
<feature type="domain" description="Phospholipase/carboxylesterase/thioesterase" evidence="4">
    <location>
        <begin position="7"/>
        <end position="223"/>
    </location>
</feature>
<gene>
    <name evidence="5" type="ORF">CHIRRI_LOCUS2850</name>
</gene>
<dbReference type="EC" id="3.1.2.22" evidence="2"/>
<reference evidence="5" key="1">
    <citation type="submission" date="2022-01" db="EMBL/GenBank/DDBJ databases">
        <authorList>
            <person name="King R."/>
        </authorList>
    </citation>
    <scope>NUCLEOTIDE SEQUENCE</scope>
</reference>
<comment type="similarity">
    <text evidence="1">Belongs to the AB hydrolase superfamily. AB hydrolase 2 family.</text>
</comment>
<keyword evidence="3" id="KW-0378">Hydrolase</keyword>
<evidence type="ECO:0000313" key="5">
    <source>
        <dbReference type="EMBL" id="CAG9799892.1"/>
    </source>
</evidence>
<organism evidence="5 6">
    <name type="scientific">Chironomus riparius</name>
    <dbReference type="NCBI Taxonomy" id="315576"/>
    <lineage>
        <taxon>Eukaryota</taxon>
        <taxon>Metazoa</taxon>
        <taxon>Ecdysozoa</taxon>
        <taxon>Arthropoda</taxon>
        <taxon>Hexapoda</taxon>
        <taxon>Insecta</taxon>
        <taxon>Pterygota</taxon>
        <taxon>Neoptera</taxon>
        <taxon>Endopterygota</taxon>
        <taxon>Diptera</taxon>
        <taxon>Nematocera</taxon>
        <taxon>Chironomoidea</taxon>
        <taxon>Chironomidae</taxon>
        <taxon>Chironominae</taxon>
        <taxon>Chironomus</taxon>
    </lineage>
</organism>